<dbReference type="EMBL" id="CP036263">
    <property type="protein sequence ID" value="QDS96846.1"/>
    <property type="molecule type" value="Genomic_DNA"/>
</dbReference>
<organism evidence="6 7">
    <name type="scientific">Adhaeretor mobilis</name>
    <dbReference type="NCBI Taxonomy" id="1930276"/>
    <lineage>
        <taxon>Bacteria</taxon>
        <taxon>Pseudomonadati</taxon>
        <taxon>Planctomycetota</taxon>
        <taxon>Planctomycetia</taxon>
        <taxon>Pirellulales</taxon>
        <taxon>Lacipirellulaceae</taxon>
        <taxon>Adhaeretor</taxon>
    </lineage>
</organism>
<dbReference type="GO" id="GO:0016787">
    <property type="term" value="F:hydrolase activity"/>
    <property type="evidence" value="ECO:0007669"/>
    <property type="project" value="UniProtKB-KW"/>
</dbReference>
<dbReference type="InterPro" id="IPR014053">
    <property type="entry name" value="ForMFR_H4MPT_ForTrfase"/>
</dbReference>
<comment type="subunit">
    <text evidence="3">Homotetramer.</text>
</comment>
<dbReference type="InterPro" id="IPR002770">
    <property type="entry name" value="ForMFR_H4MPT_ForTrfase_C"/>
</dbReference>
<keyword evidence="2 3" id="KW-0808">Transferase</keyword>
<evidence type="ECO:0000259" key="4">
    <source>
        <dbReference type="Pfam" id="PF01913"/>
    </source>
</evidence>
<dbReference type="UniPathway" id="UPA00562">
    <property type="reaction ID" value="UER00704"/>
</dbReference>
<protein>
    <recommendedName>
        <fullName evidence="3">Formylmethanofuran--tetrahydromethanopterin formyltransferase</fullName>
        <shortName evidence="3">Ftr</shortName>
        <ecNumber evidence="3">2.3.1.101</ecNumber>
    </recommendedName>
    <alternativeName>
        <fullName evidence="3">H4MPT formyltransferase</fullName>
    </alternativeName>
</protein>
<keyword evidence="7" id="KW-1185">Reference proteome</keyword>
<dbReference type="Pfam" id="PF01913">
    <property type="entry name" value="FTR"/>
    <property type="match status" value="1"/>
</dbReference>
<feature type="domain" description="Formylmethanofuran: tetrahydromethanopterin formyltransferase Ftr N-terminal" evidence="4">
    <location>
        <begin position="6"/>
        <end position="149"/>
    </location>
</feature>
<reference evidence="6 7" key="1">
    <citation type="submission" date="2019-02" db="EMBL/GenBank/DDBJ databases">
        <title>Deep-cultivation of Planctomycetes and their phenomic and genomic characterization uncovers novel biology.</title>
        <authorList>
            <person name="Wiegand S."/>
            <person name="Jogler M."/>
            <person name="Boedeker C."/>
            <person name="Pinto D."/>
            <person name="Vollmers J."/>
            <person name="Rivas-Marin E."/>
            <person name="Kohn T."/>
            <person name="Peeters S.H."/>
            <person name="Heuer A."/>
            <person name="Rast P."/>
            <person name="Oberbeckmann S."/>
            <person name="Bunk B."/>
            <person name="Jeske O."/>
            <person name="Meyerdierks A."/>
            <person name="Storesund J.E."/>
            <person name="Kallscheuer N."/>
            <person name="Luecker S."/>
            <person name="Lage O.M."/>
            <person name="Pohl T."/>
            <person name="Merkel B.J."/>
            <person name="Hornburger P."/>
            <person name="Mueller R.-W."/>
            <person name="Bruemmer F."/>
            <person name="Labrenz M."/>
            <person name="Spormann A.M."/>
            <person name="Op den Camp H."/>
            <person name="Overmann J."/>
            <person name="Amann R."/>
            <person name="Jetten M.S.M."/>
            <person name="Mascher T."/>
            <person name="Medema M.H."/>
            <person name="Devos D.P."/>
            <person name="Kaster A.-K."/>
            <person name="Ovreas L."/>
            <person name="Rohde M."/>
            <person name="Galperin M.Y."/>
            <person name="Jogler C."/>
        </authorList>
    </citation>
    <scope>NUCLEOTIDE SEQUENCE [LARGE SCALE GENOMIC DNA]</scope>
    <source>
        <strain evidence="6 7">HG15A2</strain>
    </source>
</reference>
<dbReference type="HAMAP" id="MF_00579">
    <property type="entry name" value="FTR"/>
    <property type="match status" value="1"/>
</dbReference>
<comment type="pathway">
    <text evidence="3">One-carbon metabolism; formaldehyde degradation; formate from formaldehyde (H(4)MPT route): step 4/5.</text>
</comment>
<keyword evidence="3" id="KW-0554">One-carbon metabolism</keyword>
<dbReference type="NCBIfam" id="NF002554">
    <property type="entry name" value="PRK02114.1"/>
    <property type="match status" value="1"/>
</dbReference>
<dbReference type="RefSeq" id="WP_246117843.1">
    <property type="nucleotide sequence ID" value="NZ_CP036263.1"/>
</dbReference>
<dbReference type="GO" id="GO:0030270">
    <property type="term" value="F:formylmethanofuran-tetrahydromethanopterin N-formyltransferase activity"/>
    <property type="evidence" value="ECO:0007669"/>
    <property type="project" value="UniProtKB-UniRule"/>
</dbReference>
<comment type="subcellular location">
    <subcellularLocation>
        <location evidence="3">Cytoplasm</location>
    </subcellularLocation>
</comment>
<name>A0A517MPN1_9BACT</name>
<dbReference type="SUPFAM" id="SSF55112">
    <property type="entry name" value="Formylmethanofuran:tetrahydromethanopterin formyltransferase"/>
    <property type="match status" value="2"/>
</dbReference>
<dbReference type="GO" id="GO:0006730">
    <property type="term" value="P:one-carbon metabolic process"/>
    <property type="evidence" value="ECO:0007669"/>
    <property type="project" value="UniProtKB-UniRule"/>
</dbReference>
<dbReference type="KEGG" id="amob:HG15A2_01040"/>
<evidence type="ECO:0000256" key="1">
    <source>
        <dbReference type="ARBA" id="ARBA00006770"/>
    </source>
</evidence>
<comment type="similarity">
    <text evidence="1 3">Belongs to the FTR family.</text>
</comment>
<proteinExistence type="inferred from homology"/>
<comment type="function">
    <text evidence="3">Catalyzes the transfer of a formyl group from 5-formyl tetrahydromethanopterin (5-formyl-H(4)MPT) to methanofuran (MFR) to produce formylmethanofuran (formyl-MFR) and tetrahydromethanopterin (H(4)MPT).</text>
</comment>
<feature type="domain" description="Formylmethanofuran: tetrahydromethanopterin formyltransferase Ftr C-terminal" evidence="5">
    <location>
        <begin position="152"/>
        <end position="298"/>
    </location>
</feature>
<dbReference type="Pfam" id="PF02741">
    <property type="entry name" value="FTR_C"/>
    <property type="match status" value="1"/>
</dbReference>
<keyword evidence="3 6" id="KW-0012">Acyltransferase</keyword>
<dbReference type="NCBIfam" id="TIGR03119">
    <property type="entry name" value="one_C_fhcD"/>
    <property type="match status" value="1"/>
</dbReference>
<gene>
    <name evidence="6" type="primary">fhcD</name>
    <name evidence="3" type="synonym">ffsA</name>
    <name evidence="6" type="ORF">HG15A2_01040</name>
</gene>
<dbReference type="GO" id="GO:0046294">
    <property type="term" value="P:formaldehyde catabolic process"/>
    <property type="evidence" value="ECO:0007669"/>
    <property type="project" value="UniProtKB-UniRule"/>
</dbReference>
<dbReference type="PIRSF" id="PIRSF006414">
    <property type="entry name" value="Ftr_formyl_trnsf"/>
    <property type="match status" value="1"/>
</dbReference>
<evidence type="ECO:0000256" key="2">
    <source>
        <dbReference type="ARBA" id="ARBA00022679"/>
    </source>
</evidence>
<dbReference type="AlphaFoldDB" id="A0A517MPN1"/>
<dbReference type="Proteomes" id="UP000319852">
    <property type="component" value="Chromosome"/>
</dbReference>
<dbReference type="Gene3D" id="3.30.70.520">
    <property type="match status" value="2"/>
</dbReference>
<evidence type="ECO:0000313" key="7">
    <source>
        <dbReference type="Proteomes" id="UP000319852"/>
    </source>
</evidence>
<dbReference type="GO" id="GO:0005737">
    <property type="term" value="C:cytoplasm"/>
    <property type="evidence" value="ECO:0007669"/>
    <property type="project" value="UniProtKB-SubCell"/>
</dbReference>
<dbReference type="EC" id="2.3.1.101" evidence="3"/>
<sequence length="300" mass="31962" precursor="true">MQAAAMKIGSTEILDTFAEAFRMRYTRLVISAIDDYWLDAALNELCGYGSSVIACDAEVGVDQRIPASESPDGRPAAVVLAFGFSTEALSKAIPNRVGQCVMTCPTTAVFNGLEEAEETIPLGKHLRYFGDGLQKSKVISGTRYWRIPVMDGEFLVEENVGIGKGVAGGNIILQGTDQITALNAARRASEAIRDMPGVIAPFPGGVVRSGSKVGSRYKKLVASINEAFCPTLRGRVETKLVDRANACYEIVVNGIDEEAVASAMKVLLNEAAGDGVLAIGAGNYGGKLGKFHFKLHELLK</sequence>
<evidence type="ECO:0000259" key="5">
    <source>
        <dbReference type="Pfam" id="PF02741"/>
    </source>
</evidence>
<dbReference type="InterPro" id="IPR022667">
    <property type="entry name" value="ForMFR_H4MPT_ForTrfase_N"/>
</dbReference>
<evidence type="ECO:0000256" key="3">
    <source>
        <dbReference type="HAMAP-Rule" id="MF_00579"/>
    </source>
</evidence>
<dbReference type="InterPro" id="IPR023447">
    <property type="entry name" value="ForMFR_H4MPT_ForTrfase_fd-like"/>
</dbReference>
<keyword evidence="3" id="KW-0963">Cytoplasm</keyword>
<accession>A0A517MPN1</accession>
<evidence type="ECO:0000313" key="6">
    <source>
        <dbReference type="EMBL" id="QDS96846.1"/>
    </source>
</evidence>
<comment type="catalytic activity">
    <reaction evidence="3">
        <text>N-formylmethanofuran + 5,6,7,8-tetrahydromethanopterin + H(+) = N(5)-formyl-5,6,7,8-tetrahydromethanopterin + methanofuran</text>
        <dbReference type="Rhea" id="RHEA:18061"/>
        <dbReference type="ChEBI" id="CHEBI:15378"/>
        <dbReference type="ChEBI" id="CHEBI:57727"/>
        <dbReference type="ChEBI" id="CHEBI:58018"/>
        <dbReference type="ChEBI" id="CHEBI:58103"/>
        <dbReference type="ChEBI" id="CHEBI:58151"/>
        <dbReference type="EC" id="2.3.1.101"/>
    </reaction>
</comment>
<keyword evidence="6" id="KW-0378">Hydrolase</keyword>